<sequence length="117" mass="12984">MEQADVLVPERFTSHAGPHVKRATYRVTPSRLPAASLLIGSAMKSLLLVLVVLVLLSCVPPVRSGPNAYIRRVFSTCWRTKGVCKKSCGKSEEYHILCDITRLCCINKKYLPVQIGK</sequence>
<evidence type="ECO:0000256" key="10">
    <source>
        <dbReference type="SAM" id="Phobius"/>
    </source>
</evidence>
<dbReference type="Gene3D" id="3.10.360.10">
    <property type="entry name" value="Antimicrobial Peptide, Beta-defensin 2, Chain A"/>
    <property type="match status" value="1"/>
</dbReference>
<organism evidence="12 13">
    <name type="scientific">Canis lupus familiaris</name>
    <name type="common">Dog</name>
    <name type="synonym">Canis familiaris</name>
    <dbReference type="NCBI Taxonomy" id="9615"/>
    <lineage>
        <taxon>Eukaryota</taxon>
        <taxon>Metazoa</taxon>
        <taxon>Chordata</taxon>
        <taxon>Craniata</taxon>
        <taxon>Vertebrata</taxon>
        <taxon>Euteleostomi</taxon>
        <taxon>Mammalia</taxon>
        <taxon>Eutheria</taxon>
        <taxon>Laurasiatheria</taxon>
        <taxon>Carnivora</taxon>
        <taxon>Caniformia</taxon>
        <taxon>Canidae</taxon>
        <taxon>Canis</taxon>
    </lineage>
</organism>
<keyword evidence="10" id="KW-1133">Transmembrane helix</keyword>
<protein>
    <recommendedName>
        <fullName evidence="9">Beta-defensin</fullName>
    </recommendedName>
</protein>
<comment type="function">
    <text evidence="9">Has antibacterial activity.</text>
</comment>
<evidence type="ECO:0000256" key="6">
    <source>
        <dbReference type="ARBA" id="ARBA00022940"/>
    </source>
</evidence>
<keyword evidence="10" id="KW-0472">Membrane</keyword>
<keyword evidence="6 9" id="KW-0211">Defensin</keyword>
<dbReference type="InterPro" id="IPR050544">
    <property type="entry name" value="Beta-defensin"/>
</dbReference>
<keyword evidence="5" id="KW-0732">Signal</keyword>
<reference evidence="12" key="2">
    <citation type="submission" date="2025-05" db="UniProtKB">
        <authorList>
            <consortium name="Ensembl"/>
        </authorList>
    </citation>
    <scope>IDENTIFICATION</scope>
</reference>
<evidence type="ECO:0000256" key="1">
    <source>
        <dbReference type="ARBA" id="ARBA00004613"/>
    </source>
</evidence>
<evidence type="ECO:0000259" key="11">
    <source>
        <dbReference type="Pfam" id="PF13841"/>
    </source>
</evidence>
<name>A0A8C0TEF3_CANLF</name>
<dbReference type="Pfam" id="PF13841">
    <property type="entry name" value="Defensin_beta_2"/>
    <property type="match status" value="1"/>
</dbReference>
<keyword evidence="7 9" id="KW-0044">Antibiotic</keyword>
<keyword evidence="8" id="KW-1015">Disulfide bond</keyword>
<evidence type="ECO:0000313" key="13">
    <source>
        <dbReference type="Proteomes" id="UP000694542"/>
    </source>
</evidence>
<evidence type="ECO:0000256" key="3">
    <source>
        <dbReference type="ARBA" id="ARBA00022525"/>
    </source>
</evidence>
<evidence type="ECO:0000256" key="2">
    <source>
        <dbReference type="ARBA" id="ARBA00007371"/>
    </source>
</evidence>
<dbReference type="Proteomes" id="UP000694429">
    <property type="component" value="Unassembled WGS sequence"/>
</dbReference>
<evidence type="ECO:0000256" key="5">
    <source>
        <dbReference type="ARBA" id="ARBA00022729"/>
    </source>
</evidence>
<reference evidence="12" key="1">
    <citation type="submission" date="2018-10" db="EMBL/GenBank/DDBJ databases">
        <title>De novo assembly of a Great Dane genome.</title>
        <authorList>
            <person name="Kidd J.M."/>
            <person name="Pendleton A.L."/>
            <person name="Shen F."/>
            <person name="Emery S."/>
        </authorList>
    </citation>
    <scope>NUCLEOTIDE SEQUENCE [LARGE SCALE GENOMIC DNA]</scope>
    <source>
        <strain evidence="12">Great Dane</strain>
    </source>
</reference>
<dbReference type="PANTHER" id="PTHR15001:SF10">
    <property type="entry name" value="BETA-DEFENSIN 135"/>
    <property type="match status" value="1"/>
</dbReference>
<dbReference type="GO" id="GO:0005576">
    <property type="term" value="C:extracellular region"/>
    <property type="evidence" value="ECO:0007669"/>
    <property type="project" value="UniProtKB-SubCell"/>
</dbReference>
<dbReference type="GO" id="GO:0042742">
    <property type="term" value="P:defense response to bacterium"/>
    <property type="evidence" value="ECO:0007669"/>
    <property type="project" value="UniProtKB-UniRule"/>
</dbReference>
<feature type="transmembrane region" description="Helical" evidence="10">
    <location>
        <begin position="34"/>
        <end position="56"/>
    </location>
</feature>
<dbReference type="Proteomes" id="UP000694542">
    <property type="component" value="Chromosome 25"/>
</dbReference>
<comment type="similarity">
    <text evidence="2 9">Belongs to the beta-defensin family.</text>
</comment>
<evidence type="ECO:0000256" key="7">
    <source>
        <dbReference type="ARBA" id="ARBA00023022"/>
    </source>
</evidence>
<dbReference type="InterPro" id="IPR025933">
    <property type="entry name" value="Beta_defensin_dom"/>
</dbReference>
<feature type="domain" description="Beta-defensin" evidence="11">
    <location>
        <begin position="76"/>
        <end position="105"/>
    </location>
</feature>
<evidence type="ECO:0000256" key="9">
    <source>
        <dbReference type="RuleBase" id="RU231113"/>
    </source>
</evidence>
<accession>A0A8C0TEF3</accession>
<proteinExistence type="inferred from homology"/>
<keyword evidence="3 9" id="KW-0964">Secreted</keyword>
<evidence type="ECO:0000313" key="12">
    <source>
        <dbReference type="Ensembl" id="ENSCAFP00040034988.1"/>
    </source>
</evidence>
<dbReference type="PANTHER" id="PTHR15001">
    <property type="entry name" value="BETA-DEFENSIN 123-RELATED"/>
    <property type="match status" value="1"/>
</dbReference>
<dbReference type="Ensembl" id="ENSCAFT00030026361.1">
    <property type="protein sequence ID" value="ENSCAFP00030023016.1"/>
    <property type="gene ID" value="ENSCAFG00030014253.1"/>
</dbReference>
<comment type="subcellular location">
    <subcellularLocation>
        <location evidence="1 9">Secreted</location>
    </subcellularLocation>
</comment>
<dbReference type="AlphaFoldDB" id="A0A8C0TEF3"/>
<dbReference type="GO" id="GO:0045087">
    <property type="term" value="P:innate immune response"/>
    <property type="evidence" value="ECO:0007669"/>
    <property type="project" value="InterPro"/>
</dbReference>
<dbReference type="Ensembl" id="ENSCAFT00040040089.1">
    <property type="protein sequence ID" value="ENSCAFP00040034988.1"/>
    <property type="gene ID" value="ENSCAFG00040021598.1"/>
</dbReference>
<evidence type="ECO:0000256" key="8">
    <source>
        <dbReference type="ARBA" id="ARBA00023157"/>
    </source>
</evidence>
<keyword evidence="4 9" id="KW-0929">Antimicrobial</keyword>
<keyword evidence="10" id="KW-0812">Transmembrane</keyword>
<evidence type="ECO:0000256" key="4">
    <source>
        <dbReference type="ARBA" id="ARBA00022529"/>
    </source>
</evidence>